<dbReference type="Proteomes" id="UP000309676">
    <property type="component" value="Unassembled WGS sequence"/>
</dbReference>
<evidence type="ECO:0000313" key="1">
    <source>
        <dbReference type="EMBL" id="TLS52814.1"/>
    </source>
</evidence>
<gene>
    <name evidence="1" type="ORF">FE782_09340</name>
</gene>
<sequence>MQLGYRDLACEILVQTCLDLLDKRRKGGRNFQNKQDALAFLHTDWFEELCYFLELDPSHTRMKIIQGPDVAKRA</sequence>
<protein>
    <submittedName>
        <fullName evidence="1">Uncharacterized protein</fullName>
    </submittedName>
</protein>
<dbReference type="EMBL" id="VCIW01000004">
    <property type="protein sequence ID" value="TLS52814.1"/>
    <property type="molecule type" value="Genomic_DNA"/>
</dbReference>
<comment type="caution">
    <text evidence="1">The sequence shown here is derived from an EMBL/GenBank/DDBJ whole genome shotgun (WGS) entry which is preliminary data.</text>
</comment>
<accession>A0A5R9GHG0</accession>
<dbReference type="OrthoDB" id="2633197at2"/>
<organism evidence="1 2">
    <name type="scientific">Paenibacillus antri</name>
    <dbReference type="NCBI Taxonomy" id="2582848"/>
    <lineage>
        <taxon>Bacteria</taxon>
        <taxon>Bacillati</taxon>
        <taxon>Bacillota</taxon>
        <taxon>Bacilli</taxon>
        <taxon>Bacillales</taxon>
        <taxon>Paenibacillaceae</taxon>
        <taxon>Paenibacillus</taxon>
    </lineage>
</organism>
<dbReference type="RefSeq" id="WP_138193804.1">
    <property type="nucleotide sequence ID" value="NZ_VCIW01000004.1"/>
</dbReference>
<evidence type="ECO:0000313" key="2">
    <source>
        <dbReference type="Proteomes" id="UP000309676"/>
    </source>
</evidence>
<keyword evidence="2" id="KW-1185">Reference proteome</keyword>
<dbReference type="AlphaFoldDB" id="A0A5R9GHG0"/>
<name>A0A5R9GHG0_9BACL</name>
<reference evidence="1 2" key="1">
    <citation type="submission" date="2019-05" db="EMBL/GenBank/DDBJ databases">
        <authorList>
            <person name="Narsing Rao M.P."/>
            <person name="Li W.J."/>
        </authorList>
    </citation>
    <scope>NUCLEOTIDE SEQUENCE [LARGE SCALE GENOMIC DNA]</scope>
    <source>
        <strain evidence="1 2">SYSU_K30003</strain>
    </source>
</reference>
<proteinExistence type="predicted"/>